<accession>A0A285UKX7</accession>
<name>A0A285UKX7_9STAP</name>
<feature type="compositionally biased region" description="Basic and acidic residues" evidence="1">
    <location>
        <begin position="52"/>
        <end position="67"/>
    </location>
</feature>
<organism evidence="2 3">
    <name type="scientific">Salinicoccus kekensis</name>
    <dbReference type="NCBI Taxonomy" id="714307"/>
    <lineage>
        <taxon>Bacteria</taxon>
        <taxon>Bacillati</taxon>
        <taxon>Bacillota</taxon>
        <taxon>Bacilli</taxon>
        <taxon>Bacillales</taxon>
        <taxon>Staphylococcaceae</taxon>
        <taxon>Salinicoccus</taxon>
    </lineage>
</organism>
<gene>
    <name evidence="2" type="ORF">SAMN05878391_1301</name>
</gene>
<evidence type="ECO:0000313" key="2">
    <source>
        <dbReference type="EMBL" id="SOC41266.1"/>
    </source>
</evidence>
<dbReference type="AlphaFoldDB" id="A0A285UKX7"/>
<feature type="compositionally biased region" description="Low complexity" evidence="1">
    <location>
        <begin position="104"/>
        <end position="113"/>
    </location>
</feature>
<dbReference type="Proteomes" id="UP000219412">
    <property type="component" value="Unassembled WGS sequence"/>
</dbReference>
<feature type="compositionally biased region" description="Acidic residues" evidence="1">
    <location>
        <begin position="68"/>
        <end position="103"/>
    </location>
</feature>
<protein>
    <recommendedName>
        <fullName evidence="4">DUF4352 domain-containing protein</fullName>
    </recommendedName>
</protein>
<evidence type="ECO:0008006" key="4">
    <source>
        <dbReference type="Google" id="ProtNLM"/>
    </source>
</evidence>
<evidence type="ECO:0000313" key="3">
    <source>
        <dbReference type="Proteomes" id="UP000219412"/>
    </source>
</evidence>
<feature type="region of interest" description="Disordered" evidence="1">
    <location>
        <begin position="22"/>
        <end position="120"/>
    </location>
</feature>
<evidence type="ECO:0000256" key="1">
    <source>
        <dbReference type="SAM" id="MobiDB-lite"/>
    </source>
</evidence>
<keyword evidence="3" id="KW-1185">Reference proteome</keyword>
<feature type="compositionally biased region" description="Acidic residues" evidence="1">
    <location>
        <begin position="22"/>
        <end position="34"/>
    </location>
</feature>
<dbReference type="EMBL" id="OBQF01000002">
    <property type="protein sequence ID" value="SOC41266.1"/>
    <property type="molecule type" value="Genomic_DNA"/>
</dbReference>
<reference evidence="3" key="1">
    <citation type="submission" date="2017-08" db="EMBL/GenBank/DDBJ databases">
        <authorList>
            <person name="Varghese N."/>
            <person name="Submissions S."/>
        </authorList>
    </citation>
    <scope>NUCLEOTIDE SEQUENCE [LARGE SCALE GENOMIC DNA]</scope>
    <source>
        <strain evidence="3">DSM 23173</strain>
    </source>
</reference>
<dbReference type="RefSeq" id="WP_097040288.1">
    <property type="nucleotide sequence ID" value="NZ_OBQF01000002.1"/>
</dbReference>
<proteinExistence type="predicted"/>
<dbReference type="PROSITE" id="PS51257">
    <property type="entry name" value="PROKAR_LIPOPROTEIN"/>
    <property type="match status" value="1"/>
</dbReference>
<sequence length="264" mass="28742">MKKYLLTGGLAAVLMLGACGNEEPEAGEEIEAEESTATTEVESAPDNSEELAELRTENEALQERVAELEEENDELGDMLETINEEAAEDDTDSEDDEDSEETSGESSSTGEGTRSNPLQIGNTAQLEASITGDDFDERFEASVDLTVNDIIIGDEAYNMLVEENPNNDPAPEGYQWALIHATSELVEAETDDYAYYVMDRFEIVEEDGSSAPRESAVTPDSYGGEHIYSGGTSSGYVSALVPADQDFLIKYDAYPDSDVFFEVN</sequence>